<evidence type="ECO:0000313" key="3">
    <source>
        <dbReference type="Proteomes" id="UP000305760"/>
    </source>
</evidence>
<accession>A0A5C4RTX2</accession>
<comment type="caution">
    <text evidence="2">The sequence shown here is derived from an EMBL/GenBank/DDBJ whole genome shotgun (WGS) entry which is preliminary data.</text>
</comment>
<keyword evidence="1" id="KW-0812">Transmembrane</keyword>
<keyword evidence="3" id="KW-1185">Reference proteome</keyword>
<feature type="transmembrane region" description="Helical" evidence="1">
    <location>
        <begin position="50"/>
        <end position="78"/>
    </location>
</feature>
<dbReference type="EMBL" id="SMDR01000001">
    <property type="protein sequence ID" value="TNJ34331.1"/>
    <property type="molecule type" value="Genomic_DNA"/>
</dbReference>
<gene>
    <name evidence="2" type="ORF">E1B00_00620</name>
</gene>
<reference evidence="2 3" key="1">
    <citation type="submission" date="2019-03" db="EMBL/GenBank/DDBJ databases">
        <title>Arenimonas daejeonensis sp. nov., isolated from compost.</title>
        <authorList>
            <person name="Jeon C.O."/>
        </authorList>
    </citation>
    <scope>NUCLEOTIDE SEQUENCE [LARGE SCALE GENOMIC DNA]</scope>
    <source>
        <strain evidence="2 3">R29</strain>
    </source>
</reference>
<feature type="transmembrane region" description="Helical" evidence="1">
    <location>
        <begin position="90"/>
        <end position="111"/>
    </location>
</feature>
<keyword evidence="1" id="KW-0472">Membrane</keyword>
<dbReference type="RefSeq" id="WP_139444740.1">
    <property type="nucleotide sequence ID" value="NZ_SMDR01000001.1"/>
</dbReference>
<feature type="transmembrane region" description="Helical" evidence="1">
    <location>
        <begin position="20"/>
        <end position="38"/>
    </location>
</feature>
<keyword evidence="1" id="KW-1133">Transmembrane helix</keyword>
<organism evidence="2 3">
    <name type="scientific">Arenimonas terrae</name>
    <dbReference type="NCBI Taxonomy" id="2546226"/>
    <lineage>
        <taxon>Bacteria</taxon>
        <taxon>Pseudomonadati</taxon>
        <taxon>Pseudomonadota</taxon>
        <taxon>Gammaproteobacteria</taxon>
        <taxon>Lysobacterales</taxon>
        <taxon>Lysobacteraceae</taxon>
        <taxon>Arenimonas</taxon>
    </lineage>
</organism>
<dbReference type="AlphaFoldDB" id="A0A5C4RTX2"/>
<protein>
    <submittedName>
        <fullName evidence="2">Uncharacterized protein</fullName>
    </submittedName>
</protein>
<name>A0A5C4RTX2_9GAMM</name>
<dbReference type="Proteomes" id="UP000305760">
    <property type="component" value="Unassembled WGS sequence"/>
</dbReference>
<evidence type="ECO:0000313" key="2">
    <source>
        <dbReference type="EMBL" id="TNJ34331.1"/>
    </source>
</evidence>
<proteinExistence type="predicted"/>
<sequence>MSKAPDQDLESAPAYRGPSAFIPLAFAAALLVWDFALGQAGSSTSSGVPLLLGVVFGLSSPLLVLGFLVAALVVAIRWMQGGYRPTASPAGLIAWLGALLLYVGLIAWRVVE</sequence>
<evidence type="ECO:0000256" key="1">
    <source>
        <dbReference type="SAM" id="Phobius"/>
    </source>
</evidence>